<name>A0ABT9MHQ9_9DEIO</name>
<gene>
    <name evidence="2" type="ORF">QO006_003586</name>
</gene>
<organism evidence="2 3">
    <name type="scientific">Deinococcus enclensis</name>
    <dbReference type="NCBI Taxonomy" id="1049582"/>
    <lineage>
        <taxon>Bacteria</taxon>
        <taxon>Thermotogati</taxon>
        <taxon>Deinococcota</taxon>
        <taxon>Deinococci</taxon>
        <taxon>Deinococcales</taxon>
        <taxon>Deinococcaceae</taxon>
        <taxon>Deinococcus</taxon>
    </lineage>
</organism>
<evidence type="ECO:0000313" key="3">
    <source>
        <dbReference type="Proteomes" id="UP001232163"/>
    </source>
</evidence>
<evidence type="ECO:0000313" key="2">
    <source>
        <dbReference type="EMBL" id="MDP9766122.1"/>
    </source>
</evidence>
<protein>
    <submittedName>
        <fullName evidence="2">Uncharacterized protein</fullName>
    </submittedName>
</protein>
<keyword evidence="3" id="KW-1185">Reference proteome</keyword>
<feature type="signal peptide" evidence="1">
    <location>
        <begin position="1"/>
        <end position="24"/>
    </location>
</feature>
<dbReference type="Proteomes" id="UP001232163">
    <property type="component" value="Unassembled WGS sequence"/>
</dbReference>
<keyword evidence="1" id="KW-0732">Signal</keyword>
<dbReference type="RefSeq" id="WP_307468985.1">
    <property type="nucleotide sequence ID" value="NZ_JAURUR010000020.1"/>
</dbReference>
<proteinExistence type="predicted"/>
<accession>A0ABT9MHQ9</accession>
<reference evidence="2 3" key="1">
    <citation type="submission" date="2023-07" db="EMBL/GenBank/DDBJ databases">
        <title>Genomic Encyclopedia of Type Strains, Phase IV (KMG-IV): sequencing the most valuable type-strain genomes for metagenomic binning, comparative biology and taxonomic classification.</title>
        <authorList>
            <person name="Goeker M."/>
        </authorList>
    </citation>
    <scope>NUCLEOTIDE SEQUENCE [LARGE SCALE GENOMIC DNA]</scope>
    <source>
        <strain evidence="2 3">NIO-1023</strain>
    </source>
</reference>
<feature type="chain" id="PRO_5045566198" evidence="1">
    <location>
        <begin position="25"/>
        <end position="341"/>
    </location>
</feature>
<sequence>MTARHRNAAACLGAALLLNAPAQADGWGDLGQIMQQACRYSGTNGIPIDTGGNMEWACHLRSMYVFINNNLLNGDWEGFAKEVAGKYISDFLNEIAAGLGAGALNQYTAELNEALKMSYKEFRAAMLGKVSTLVKNAQNPNAGFQADSAGGMALNAIKMNPNLTLEEKAAQLDAAVKATQAANAAFKVKNDQKQATEAMEANVAPSLASAAGVLGSPAEEGKASQFEKDAAAAVSAREVAEVQVRLGAEQMRMDAVNTVAILNQLTQLTQQSVMTNAHLTVQRSQMAREMQDKTDELNARLEEEAQENLVTAIEISRQARTTYATAANSLGVEADFSDVAP</sequence>
<comment type="caution">
    <text evidence="2">The sequence shown here is derived from an EMBL/GenBank/DDBJ whole genome shotgun (WGS) entry which is preliminary data.</text>
</comment>
<dbReference type="EMBL" id="JAURUR010000020">
    <property type="protein sequence ID" value="MDP9766122.1"/>
    <property type="molecule type" value="Genomic_DNA"/>
</dbReference>
<evidence type="ECO:0000256" key="1">
    <source>
        <dbReference type="SAM" id="SignalP"/>
    </source>
</evidence>